<evidence type="ECO:0000256" key="1">
    <source>
        <dbReference type="ARBA" id="ARBA00005228"/>
    </source>
</evidence>
<dbReference type="ESTHER" id="micpc-c1mvx4">
    <property type="family name" value="S9N_PREPL_Peptidase_S9"/>
</dbReference>
<dbReference type="InterPro" id="IPR001375">
    <property type="entry name" value="Peptidase_S9_cat"/>
</dbReference>
<evidence type="ECO:0000313" key="10">
    <source>
        <dbReference type="EMBL" id="EEH55779.1"/>
    </source>
</evidence>
<dbReference type="AlphaFoldDB" id="C1MVX4"/>
<dbReference type="InterPro" id="IPR023302">
    <property type="entry name" value="Pept_S9A_N"/>
</dbReference>
<evidence type="ECO:0000256" key="6">
    <source>
        <dbReference type="RuleBase" id="RU368024"/>
    </source>
</evidence>
<dbReference type="InterPro" id="IPR029058">
    <property type="entry name" value="AB_hydrolase_fold"/>
</dbReference>
<dbReference type="EC" id="3.4.21.-" evidence="6"/>
<dbReference type="PANTHER" id="PTHR11757:SF19">
    <property type="entry name" value="PROLYL ENDOPEPTIDASE-LIKE"/>
    <property type="match status" value="1"/>
</dbReference>
<dbReference type="PANTHER" id="PTHR11757">
    <property type="entry name" value="PROTEASE FAMILY S9A OLIGOPEPTIDASE"/>
    <property type="match status" value="1"/>
</dbReference>
<dbReference type="GO" id="GO:0006508">
    <property type="term" value="P:proteolysis"/>
    <property type="evidence" value="ECO:0007669"/>
    <property type="project" value="UniProtKB-KW"/>
</dbReference>
<comment type="function">
    <text evidence="5">Serine peptidase whose precise substrate specificity remains unclear. Does not cleave peptides after a arginine or lysine residue. Regulates trans-Golgi network morphology and sorting by regulating the membrane binding of the AP-1 complex. May play a role in the regulation of synaptic vesicle exocytosis.</text>
</comment>
<dbReference type="OMA" id="FHEPAKY"/>
<comment type="similarity">
    <text evidence="1 6">Belongs to the peptidase S9A family.</text>
</comment>
<organism evidence="11">
    <name type="scientific">Micromonas pusilla (strain CCMP1545)</name>
    <name type="common">Picoplanktonic green alga</name>
    <dbReference type="NCBI Taxonomy" id="564608"/>
    <lineage>
        <taxon>Eukaryota</taxon>
        <taxon>Viridiplantae</taxon>
        <taxon>Chlorophyta</taxon>
        <taxon>Mamiellophyceae</taxon>
        <taxon>Mamiellales</taxon>
        <taxon>Mamiellaceae</taxon>
        <taxon>Micromonas</taxon>
    </lineage>
</organism>
<dbReference type="Gene3D" id="3.40.50.1820">
    <property type="entry name" value="alpha/beta hydrolase"/>
    <property type="match status" value="1"/>
</dbReference>
<keyword evidence="3 6" id="KW-0378">Hydrolase</keyword>
<evidence type="ECO:0000256" key="2">
    <source>
        <dbReference type="ARBA" id="ARBA00022670"/>
    </source>
</evidence>
<dbReference type="STRING" id="564608.C1MVX4"/>
<protein>
    <recommendedName>
        <fullName evidence="6">Prolyl endopeptidase</fullName>
        <ecNumber evidence="6">3.4.21.-</ecNumber>
    </recommendedName>
</protein>
<feature type="domain" description="Peptidase S9A N-terminal" evidence="9">
    <location>
        <begin position="97"/>
        <end position="551"/>
    </location>
</feature>
<feature type="region of interest" description="Disordered" evidence="7">
    <location>
        <begin position="457"/>
        <end position="480"/>
    </location>
</feature>
<dbReference type="SUPFAM" id="SSF50993">
    <property type="entry name" value="Peptidase/esterase 'gauge' domain"/>
    <property type="match status" value="1"/>
</dbReference>
<dbReference type="EMBL" id="GG663741">
    <property type="protein sequence ID" value="EEH55779.1"/>
    <property type="molecule type" value="Genomic_DNA"/>
</dbReference>
<evidence type="ECO:0000256" key="4">
    <source>
        <dbReference type="ARBA" id="ARBA00022825"/>
    </source>
</evidence>
<dbReference type="Gene3D" id="2.130.10.120">
    <property type="entry name" value="Prolyl oligopeptidase, N-terminal domain"/>
    <property type="match status" value="1"/>
</dbReference>
<feature type="domain" description="Peptidase S9 prolyl oligopeptidase catalytic" evidence="8">
    <location>
        <begin position="611"/>
        <end position="844"/>
    </location>
</feature>
<keyword evidence="2 6" id="KW-0645">Protease</keyword>
<sequence length="855" mass="95193">MPLALGAAALGRFFATARARAARAAATPPTPPKVRRDPRALRCSFSSLPRSSLRPARPTPPSHARRRPPTAPSHARNRSQAKRVPHKVLFGAVDGENRGTNPMRPPIERDDDLFWLRDDDRKDPEILRHLEDENAHTEAHLAHLKPLTKRIYDEIVRSVQESDDDLSFPWGERFEYFVRTLKGKAYPIVCRRRRGGEEREREREEVVLDVNEVAKTLKYCSLGAFKVNDAHDVLAYSVDANGYETYEIRFKDLNTGEHLPDVIRGAAGGVSWGHADGEVYYSTQDESHRSNKVWRHAMGTAQSEDDCVFVEDDELFSVGFGRTSDGSHMLIESESQETSETRVVDLRSKPAGEATLMQPRRLGHRYYPDRRGDRWFVLTNRDGRINFDLACAPLNAPGEEHWRAVGTHPGAGDAFEWREGRTLETVRAFRDFLVLEGREDGFSAMWVLRLLPDDKIHQGEDGTSTDARGEDGTSIDASSAPGPVAAIASWTKTEWPSENCCVYAAVASASLPCVSANQNFDASRLFVAYQSLTTPKTVYAYDVASGAREVVMTTPVRGYDQNKYVTTRVEVSVRDGTRVPVSIAYRKDLRKKNGPMLLGGYGSYGVSNDPSFAREDVPLMDRGVVIAIAHVRGGGEMGRYWYEKEGKYLKKKNTFHDFVDVAEHLVTTGWTSAATLGITGRSAGGLLVGAALNMRPELFRCAVAAVPFVDVMVSMCDSSIPLTTGEWEEWGNPNEEKYHAYMESYSPMENIRRGKKPEVLVTSGLFDPRVAYWEGAKYAARMRDAATNGAFGDGDCEGEGEGGEAPSRILLKTDMDAGHFSATDRYKRFKERAYEHAFVLDSLGLSGAKPAWAKR</sequence>
<reference evidence="10 11" key="1">
    <citation type="journal article" date="2009" name="Science">
        <title>Green evolution and dynamic adaptations revealed by genomes of the marine picoeukaryotes Micromonas.</title>
        <authorList>
            <person name="Worden A.Z."/>
            <person name="Lee J.H."/>
            <person name="Mock T."/>
            <person name="Rouze P."/>
            <person name="Simmons M.P."/>
            <person name="Aerts A.L."/>
            <person name="Allen A.E."/>
            <person name="Cuvelier M.L."/>
            <person name="Derelle E."/>
            <person name="Everett M.V."/>
            <person name="Foulon E."/>
            <person name="Grimwood J."/>
            <person name="Gundlach H."/>
            <person name="Henrissat B."/>
            <person name="Napoli C."/>
            <person name="McDonald S.M."/>
            <person name="Parker M.S."/>
            <person name="Rombauts S."/>
            <person name="Salamov A."/>
            <person name="Von Dassow P."/>
            <person name="Badger J.H."/>
            <person name="Coutinho P.M."/>
            <person name="Demir E."/>
            <person name="Dubchak I."/>
            <person name="Gentemann C."/>
            <person name="Eikrem W."/>
            <person name="Gready J.E."/>
            <person name="John U."/>
            <person name="Lanier W."/>
            <person name="Lindquist E.A."/>
            <person name="Lucas S."/>
            <person name="Mayer K.F."/>
            <person name="Moreau H."/>
            <person name="Not F."/>
            <person name="Otillar R."/>
            <person name="Panaud O."/>
            <person name="Pangilinan J."/>
            <person name="Paulsen I."/>
            <person name="Piegu B."/>
            <person name="Poliakov A."/>
            <person name="Robbens S."/>
            <person name="Schmutz J."/>
            <person name="Toulza E."/>
            <person name="Wyss T."/>
            <person name="Zelensky A."/>
            <person name="Zhou K."/>
            <person name="Armbrust E.V."/>
            <person name="Bhattacharya D."/>
            <person name="Goodenough U.W."/>
            <person name="Van de Peer Y."/>
            <person name="Grigoriev I.V."/>
        </authorList>
    </citation>
    <scope>NUCLEOTIDE SEQUENCE [LARGE SCALE GENOMIC DNA]</scope>
    <source>
        <strain evidence="10 11">CCMP1545</strain>
    </source>
</reference>
<evidence type="ECO:0000256" key="5">
    <source>
        <dbReference type="ARBA" id="ARBA00045448"/>
    </source>
</evidence>
<dbReference type="RefSeq" id="XP_003059827.1">
    <property type="nucleotide sequence ID" value="XM_003059781.1"/>
</dbReference>
<evidence type="ECO:0000259" key="9">
    <source>
        <dbReference type="Pfam" id="PF02897"/>
    </source>
</evidence>
<feature type="region of interest" description="Disordered" evidence="7">
    <location>
        <begin position="22"/>
        <end position="86"/>
    </location>
</feature>
<dbReference type="InterPro" id="IPR002470">
    <property type="entry name" value="Peptidase_S9A"/>
</dbReference>
<dbReference type="Proteomes" id="UP000001876">
    <property type="component" value="Unassembled WGS sequence"/>
</dbReference>
<feature type="compositionally biased region" description="Low complexity" evidence="7">
    <location>
        <begin position="41"/>
        <end position="56"/>
    </location>
</feature>
<dbReference type="Pfam" id="PF00326">
    <property type="entry name" value="Peptidase_S9"/>
    <property type="match status" value="1"/>
</dbReference>
<name>C1MVX4_MICPC</name>
<dbReference type="PRINTS" id="PR00862">
    <property type="entry name" value="PROLIGOPTASE"/>
</dbReference>
<dbReference type="Pfam" id="PF02897">
    <property type="entry name" value="Peptidase_S9_N"/>
    <property type="match status" value="1"/>
</dbReference>
<dbReference type="SUPFAM" id="SSF53474">
    <property type="entry name" value="alpha/beta-Hydrolases"/>
    <property type="match status" value="1"/>
</dbReference>
<dbReference type="KEGG" id="mpp:MICPUCDRAFT_59545"/>
<accession>C1MVX4</accession>
<proteinExistence type="inferred from homology"/>
<dbReference type="GeneID" id="9685266"/>
<keyword evidence="4 6" id="KW-0720">Serine protease</keyword>
<keyword evidence="11" id="KW-1185">Reference proteome</keyword>
<evidence type="ECO:0000259" key="8">
    <source>
        <dbReference type="Pfam" id="PF00326"/>
    </source>
</evidence>
<gene>
    <name evidence="10" type="ORF">MICPUCDRAFT_59545</name>
</gene>
<evidence type="ECO:0000313" key="11">
    <source>
        <dbReference type="Proteomes" id="UP000001876"/>
    </source>
</evidence>
<dbReference type="eggNOG" id="KOG2237">
    <property type="taxonomic scope" value="Eukaryota"/>
</dbReference>
<evidence type="ECO:0000256" key="7">
    <source>
        <dbReference type="SAM" id="MobiDB-lite"/>
    </source>
</evidence>
<evidence type="ECO:0000256" key="3">
    <source>
        <dbReference type="ARBA" id="ARBA00022801"/>
    </source>
</evidence>
<dbReference type="OrthoDB" id="248387at2759"/>
<dbReference type="InterPro" id="IPR051543">
    <property type="entry name" value="Serine_Peptidase_S9A"/>
</dbReference>
<feature type="compositionally biased region" description="Basic residues" evidence="7">
    <location>
        <begin position="75"/>
        <end position="86"/>
    </location>
</feature>
<dbReference type="GO" id="GO:0004252">
    <property type="term" value="F:serine-type endopeptidase activity"/>
    <property type="evidence" value="ECO:0007669"/>
    <property type="project" value="UniProtKB-UniRule"/>
</dbReference>